<feature type="compositionally biased region" description="Pro residues" evidence="2">
    <location>
        <begin position="435"/>
        <end position="448"/>
    </location>
</feature>
<dbReference type="EMBL" id="BMJA01000001">
    <property type="protein sequence ID" value="GGA26189.1"/>
    <property type="molecule type" value="Genomic_DNA"/>
</dbReference>
<feature type="compositionally biased region" description="Low complexity" evidence="2">
    <location>
        <begin position="409"/>
        <end position="421"/>
    </location>
</feature>
<keyword evidence="5" id="KW-1185">Reference proteome</keyword>
<feature type="region of interest" description="Disordered" evidence="2">
    <location>
        <begin position="401"/>
        <end position="454"/>
    </location>
</feature>
<protein>
    <recommendedName>
        <fullName evidence="3">Dermonecrotic toxin N-terminal domain-containing protein</fullName>
    </recommendedName>
</protein>
<dbReference type="PANTHER" id="PTHR13037">
    <property type="entry name" value="FORMIN"/>
    <property type="match status" value="1"/>
</dbReference>
<name>A0ABQ1FQ91_9GAMM</name>
<keyword evidence="1" id="KW-0945">Host-virus interaction</keyword>
<evidence type="ECO:0000259" key="3">
    <source>
        <dbReference type="Pfam" id="PF20178"/>
    </source>
</evidence>
<feature type="domain" description="Dermonecrotic toxin N-terminal" evidence="3">
    <location>
        <begin position="40"/>
        <end position="245"/>
    </location>
</feature>
<evidence type="ECO:0000256" key="1">
    <source>
        <dbReference type="ARBA" id="ARBA00022581"/>
    </source>
</evidence>
<dbReference type="InterPro" id="IPR046673">
    <property type="entry name" value="ToxA_N"/>
</dbReference>
<feature type="compositionally biased region" description="Polar residues" evidence="2">
    <location>
        <begin position="586"/>
        <end position="596"/>
    </location>
</feature>
<reference evidence="5" key="1">
    <citation type="journal article" date="2019" name="Int. J. Syst. Evol. Microbiol.">
        <title>The Global Catalogue of Microorganisms (GCM) 10K type strain sequencing project: providing services to taxonomists for standard genome sequencing and annotation.</title>
        <authorList>
            <consortium name="The Broad Institute Genomics Platform"/>
            <consortium name="The Broad Institute Genome Sequencing Center for Infectious Disease"/>
            <person name="Wu L."/>
            <person name="Ma J."/>
        </authorList>
    </citation>
    <scope>NUCLEOTIDE SEQUENCE [LARGE SCALE GENOMIC DNA]</scope>
    <source>
        <strain evidence="5">CGMCC 1.15439</strain>
    </source>
</reference>
<dbReference type="Pfam" id="PF20178">
    <property type="entry name" value="ToxA_N"/>
    <property type="match status" value="1"/>
</dbReference>
<evidence type="ECO:0000256" key="2">
    <source>
        <dbReference type="SAM" id="MobiDB-lite"/>
    </source>
</evidence>
<gene>
    <name evidence="4" type="ORF">GCM10010981_13590</name>
</gene>
<comment type="caution">
    <text evidence="4">The sequence shown here is derived from an EMBL/GenBank/DDBJ whole genome shotgun (WGS) entry which is preliminary data.</text>
</comment>
<evidence type="ECO:0000313" key="4">
    <source>
        <dbReference type="EMBL" id="GGA26189.1"/>
    </source>
</evidence>
<evidence type="ECO:0000313" key="5">
    <source>
        <dbReference type="Proteomes" id="UP000620046"/>
    </source>
</evidence>
<accession>A0ABQ1FQ91</accession>
<organism evidence="4 5">
    <name type="scientific">Dyella nitratireducens</name>
    <dbReference type="NCBI Taxonomy" id="1849580"/>
    <lineage>
        <taxon>Bacteria</taxon>
        <taxon>Pseudomonadati</taxon>
        <taxon>Pseudomonadota</taxon>
        <taxon>Gammaproteobacteria</taxon>
        <taxon>Lysobacterales</taxon>
        <taxon>Rhodanobacteraceae</taxon>
        <taxon>Dyella</taxon>
    </lineage>
</organism>
<sequence>MLTKHASELGLTPEQIENLDLDNTYWTEYEPSHSPQRSASWFPPPPNPKAGQFIRSIPLSQIPVTNIPDAIGDGRFRITTSDDPQQTYDTAPRADISPEAFAKAFGEENTKEGGFKASYQQQVNQFFDSQHGTLKQLQHDKAQFLLDQQQANGQVKDLGPADYTFLRQALNSDPAVKEMSRIYPLEIAGYQSPSALVIEDTRPNGPTYLYLPDEPQPCLRFKDKEAAKQYVHHRTDDPAGAHGFATTYFSYNDAAGTWDNDGVERYLNDESDYRRSQLHPTVGDNPGGGGDLYLMNRRDISADPFGQQVDIAKEKALDQANFDITSDADKADKRRYDEWGRYWYLPGHQLVQLAYAKTGAQKAEAAGSLAGDILGQVLLDGLGRVFGGLLKEAGAFAKAEAEMPKPELSEPVSPKPEAASPKPEEPPLEGGKPQSPSPPDKPAPPPSPTNTDLEPYAANVTEEQLQPGGGSGIRVGKDGYSYARVGDKYYQVVRDLRSQSGKPVYRVVDPQDPYGFGYRNPIFLRSDGKGGWVPEKLGLRGGSDDMDFNAMKELDLDEESRQRLIQEERDEPTPPNALDGYLGPSDQPQPGPSTAISGPHGSQPPPDLQDVGRLDPIRPDKNYVSVSPATASLWARARLPPEVKALSPMSNMTSTDAMRIVQAYFIKHGYQVKMEFPSRHGITPGLRITDPTTGNVFVLHARVGTNRGYDGLQIQIPPRIPNEPGTVHVLAVVARNRDGEATEIFLRPLLPR</sequence>
<dbReference type="PANTHER" id="PTHR13037:SF24">
    <property type="entry name" value="POLYCOMB PROTEIN PCL-RELATED"/>
    <property type="match status" value="1"/>
</dbReference>
<feature type="region of interest" description="Disordered" evidence="2">
    <location>
        <begin position="566"/>
        <end position="618"/>
    </location>
</feature>
<dbReference type="Proteomes" id="UP000620046">
    <property type="component" value="Unassembled WGS sequence"/>
</dbReference>
<proteinExistence type="predicted"/>